<comment type="caution">
    <text evidence="2">The sequence shown here is derived from an EMBL/GenBank/DDBJ whole genome shotgun (WGS) entry which is preliminary data.</text>
</comment>
<dbReference type="EMBL" id="JARBHB010000017">
    <property type="protein sequence ID" value="KAJ8865647.1"/>
    <property type="molecule type" value="Genomic_DNA"/>
</dbReference>
<proteinExistence type="predicted"/>
<protein>
    <recommendedName>
        <fullName evidence="1">DUF7869 domain-containing protein</fullName>
    </recommendedName>
</protein>
<dbReference type="InterPro" id="IPR057191">
    <property type="entry name" value="DUF7869"/>
</dbReference>
<sequence length="182" mass="21137">MSNWLQESPKVIIIWTVGCGYQNRNKVLANAILNLATEENFTIHQKYLVKGHTQMEIDSVHSTIERKLANREIYLSSDYLSATNEGRHKPFPHEVKNISSEFFRDYDIPLTHCYSSIRLGNKVNDPSVNDVVHYMYSPNGKILYKLNFNELKELPRRSKASEGARSIQCSQMYRDCHKIKEV</sequence>
<dbReference type="Pfam" id="PF25273">
    <property type="entry name" value="DUF7869"/>
    <property type="match status" value="1"/>
</dbReference>
<organism evidence="2 3">
    <name type="scientific">Dryococelus australis</name>
    <dbReference type="NCBI Taxonomy" id="614101"/>
    <lineage>
        <taxon>Eukaryota</taxon>
        <taxon>Metazoa</taxon>
        <taxon>Ecdysozoa</taxon>
        <taxon>Arthropoda</taxon>
        <taxon>Hexapoda</taxon>
        <taxon>Insecta</taxon>
        <taxon>Pterygota</taxon>
        <taxon>Neoptera</taxon>
        <taxon>Polyneoptera</taxon>
        <taxon>Phasmatodea</taxon>
        <taxon>Verophasmatodea</taxon>
        <taxon>Anareolatae</taxon>
        <taxon>Phasmatidae</taxon>
        <taxon>Eurycanthinae</taxon>
        <taxon>Dryococelus</taxon>
    </lineage>
</organism>
<evidence type="ECO:0000259" key="1">
    <source>
        <dbReference type="Pfam" id="PF25273"/>
    </source>
</evidence>
<reference evidence="2 3" key="1">
    <citation type="submission" date="2023-02" db="EMBL/GenBank/DDBJ databases">
        <title>LHISI_Scaffold_Assembly.</title>
        <authorList>
            <person name="Stuart O.P."/>
            <person name="Cleave R."/>
            <person name="Magrath M.J.L."/>
            <person name="Mikheyev A.S."/>
        </authorList>
    </citation>
    <scope>NUCLEOTIDE SEQUENCE [LARGE SCALE GENOMIC DNA]</scope>
    <source>
        <strain evidence="2">Daus_M_001</strain>
        <tissue evidence="2">Leg muscle</tissue>
    </source>
</reference>
<evidence type="ECO:0000313" key="3">
    <source>
        <dbReference type="Proteomes" id="UP001159363"/>
    </source>
</evidence>
<name>A0ABQ9G2M4_9NEOP</name>
<evidence type="ECO:0000313" key="2">
    <source>
        <dbReference type="EMBL" id="KAJ8865647.1"/>
    </source>
</evidence>
<gene>
    <name evidence="2" type="ORF">PR048_033167</name>
</gene>
<keyword evidence="3" id="KW-1185">Reference proteome</keyword>
<feature type="domain" description="DUF7869" evidence="1">
    <location>
        <begin position="9"/>
        <end position="88"/>
    </location>
</feature>
<dbReference type="Proteomes" id="UP001159363">
    <property type="component" value="Chromosome 16"/>
</dbReference>
<accession>A0ABQ9G2M4</accession>